<evidence type="ECO:0000313" key="3">
    <source>
        <dbReference type="EMBL" id="ROS43358.1"/>
    </source>
</evidence>
<proteinExistence type="predicted"/>
<dbReference type="SMART" id="SM00939">
    <property type="entry name" value="PepX_C"/>
    <property type="match status" value="1"/>
</dbReference>
<dbReference type="InterPro" id="IPR000383">
    <property type="entry name" value="Xaa-Pro-like_dom"/>
</dbReference>
<reference evidence="3 4" key="1">
    <citation type="submission" date="2018-11" db="EMBL/GenBank/DDBJ databases">
        <title>Sequencing the genomes of 1000 actinobacteria strains.</title>
        <authorList>
            <person name="Klenk H.-P."/>
        </authorList>
    </citation>
    <scope>NUCLEOTIDE SEQUENCE [LARGE SCALE GENOMIC DNA]</scope>
    <source>
        <strain evidence="3 4">DSM 44348</strain>
    </source>
</reference>
<dbReference type="NCBIfam" id="TIGR00976">
    <property type="entry name" value="CocE_NonD"/>
    <property type="match status" value="2"/>
</dbReference>
<protein>
    <recommendedName>
        <fullName evidence="2">Xaa-Pro dipeptidyl-peptidase C-terminal domain-containing protein</fullName>
    </recommendedName>
</protein>
<dbReference type="InterPro" id="IPR013736">
    <property type="entry name" value="Xaa-Pro_dipept_C"/>
</dbReference>
<dbReference type="RefSeq" id="WP_123685640.1">
    <property type="nucleotide sequence ID" value="NZ_RKHY01000001.1"/>
</dbReference>
<dbReference type="SUPFAM" id="SSF49785">
    <property type="entry name" value="Galactose-binding domain-like"/>
    <property type="match status" value="1"/>
</dbReference>
<dbReference type="AlphaFoldDB" id="A0A3N2H372"/>
<dbReference type="GO" id="GO:0008239">
    <property type="term" value="F:dipeptidyl-peptidase activity"/>
    <property type="evidence" value="ECO:0007669"/>
    <property type="project" value="InterPro"/>
</dbReference>
<evidence type="ECO:0000259" key="2">
    <source>
        <dbReference type="SMART" id="SM00939"/>
    </source>
</evidence>
<evidence type="ECO:0000256" key="1">
    <source>
        <dbReference type="ARBA" id="ARBA00022801"/>
    </source>
</evidence>
<dbReference type="InterPro" id="IPR005674">
    <property type="entry name" value="CocE/Ser_esterase"/>
</dbReference>
<dbReference type="InterPro" id="IPR029058">
    <property type="entry name" value="AB_hydrolase_fold"/>
</dbReference>
<dbReference type="InterPro" id="IPR008979">
    <property type="entry name" value="Galactose-bd-like_sf"/>
</dbReference>
<comment type="caution">
    <text evidence="3">The sequence shown here is derived from an EMBL/GenBank/DDBJ whole genome shotgun (WGS) entry which is preliminary data.</text>
</comment>
<dbReference type="Pfam" id="PF02129">
    <property type="entry name" value="Peptidase_S15"/>
    <property type="match status" value="1"/>
</dbReference>
<keyword evidence="1" id="KW-0378">Hydrolase</keyword>
<dbReference type="Gene3D" id="2.60.120.260">
    <property type="entry name" value="Galactose-binding domain-like"/>
    <property type="match status" value="1"/>
</dbReference>
<dbReference type="PANTHER" id="PTHR43056">
    <property type="entry name" value="PEPTIDASE S9 PROLYL OLIGOPEPTIDASE"/>
    <property type="match status" value="1"/>
</dbReference>
<dbReference type="SUPFAM" id="SSF53474">
    <property type="entry name" value="alpha/beta-Hydrolases"/>
    <property type="match status" value="1"/>
</dbReference>
<dbReference type="EMBL" id="RKHY01000001">
    <property type="protein sequence ID" value="ROS43358.1"/>
    <property type="molecule type" value="Genomic_DNA"/>
</dbReference>
<gene>
    <name evidence="3" type="ORF">EDD35_5769</name>
</gene>
<sequence>MISSGAPETAVSPVRDLYDVRVVRDVRIPTRDGHGSLGADLFLPITEAPVPALVTLLPYRKDAFAGIGGFSTYRWFARHGYATVLADLRGTGSSDGPRHPPFDPREGDDGAALVEWAGSQDWCSGSVGMWGVSYGAMTALRTAERGPKALRAILPVMGMLDPELDFVHPGGIRGALGPLGIWSLDTLLGHLLPPLSPAGGVDRRRWLERLEQDEPYLLDLFRHGPGHPSWRSRHIDASRIEVPTFCVAGWRDLFCEGTVRAYEAISAPKKLLVGPWMHTIPHESPFEAIDFHQLALDWWSAWLGEPGAEVERDGRVVLYVQGEQPRWQVQQSWPPAGASLTWCATADNGLQRVDGISSMAEAAHLGAGYRRDPTVGAQSGLWGVPTAGFGLPLDQHDDDLRSCHFTSRPLSNHLTIGGRMSVTVTLPKEPVLDRLVVKVTDVDPHGRSILIAAGAAAIHRSPATNGSARRTVRIELPPTAYEVAAGHRLRLVLAHDDFPRLWPDGSTGDAFVLIGAELRLPVLTDEGRTVMPAAPACSDQNDRLSLHNRSRWDLVRSPIQDAVAVTIVHDTSAYTPTKDHVLTVDSRVTATASGQDASASVHGVAKAVIRSSQHESATVRVDLVVTPTSATATGEVSMDGVRVFAKSWTAFTDEPATPKGAIP</sequence>
<keyword evidence="4" id="KW-1185">Reference proteome</keyword>
<dbReference type="Pfam" id="PF08530">
    <property type="entry name" value="PepX_C"/>
    <property type="match status" value="1"/>
</dbReference>
<organism evidence="3 4">
    <name type="scientific">Amycolatopsis thermoflava</name>
    <dbReference type="NCBI Taxonomy" id="84480"/>
    <lineage>
        <taxon>Bacteria</taxon>
        <taxon>Bacillati</taxon>
        <taxon>Actinomycetota</taxon>
        <taxon>Actinomycetes</taxon>
        <taxon>Pseudonocardiales</taxon>
        <taxon>Pseudonocardiaceae</taxon>
        <taxon>Amycolatopsis</taxon>
        <taxon>Amycolatopsis methanolica group</taxon>
    </lineage>
</organism>
<accession>A0A3N2H372</accession>
<dbReference type="GeneID" id="301847050"/>
<dbReference type="Proteomes" id="UP000274843">
    <property type="component" value="Unassembled WGS sequence"/>
</dbReference>
<name>A0A3N2H372_9PSEU</name>
<dbReference type="Gene3D" id="3.40.50.1820">
    <property type="entry name" value="alpha/beta hydrolase"/>
    <property type="match status" value="2"/>
</dbReference>
<feature type="domain" description="Xaa-Pro dipeptidyl-peptidase C-terminal" evidence="2">
    <location>
        <begin position="296"/>
        <end position="538"/>
    </location>
</feature>
<evidence type="ECO:0000313" key="4">
    <source>
        <dbReference type="Proteomes" id="UP000274843"/>
    </source>
</evidence>
<dbReference type="InterPro" id="IPR050585">
    <property type="entry name" value="Xaa-Pro_dipeptidyl-ppase/CocE"/>
</dbReference>
<dbReference type="PANTHER" id="PTHR43056:SF10">
    <property type="entry name" value="COCE_NOND FAMILY, PUTATIVE (AFU_ORTHOLOGUE AFUA_7G00600)-RELATED"/>
    <property type="match status" value="1"/>
</dbReference>